<name>X0RUZ2_9ZZZZ</name>
<reference evidence="1" key="1">
    <citation type="journal article" date="2014" name="Front. Microbiol.">
        <title>High frequency of phylogenetically diverse reductive dehalogenase-homologous genes in deep subseafloor sedimentary metagenomes.</title>
        <authorList>
            <person name="Kawai M."/>
            <person name="Futagami T."/>
            <person name="Toyoda A."/>
            <person name="Takaki Y."/>
            <person name="Nishi S."/>
            <person name="Hori S."/>
            <person name="Arai W."/>
            <person name="Tsubouchi T."/>
            <person name="Morono Y."/>
            <person name="Uchiyama I."/>
            <person name="Ito T."/>
            <person name="Fujiyama A."/>
            <person name="Inagaki F."/>
            <person name="Takami H."/>
        </authorList>
    </citation>
    <scope>NUCLEOTIDE SEQUENCE</scope>
    <source>
        <strain evidence="1">Expedition CK06-06</strain>
    </source>
</reference>
<proteinExistence type="predicted"/>
<accession>X0RUZ2</accession>
<dbReference type="EMBL" id="BARS01002775">
    <property type="protein sequence ID" value="GAF72608.1"/>
    <property type="molecule type" value="Genomic_DNA"/>
</dbReference>
<gene>
    <name evidence="1" type="ORF">S01H1_05323</name>
</gene>
<dbReference type="AlphaFoldDB" id="X0RUZ2"/>
<evidence type="ECO:0000313" key="1">
    <source>
        <dbReference type="EMBL" id="GAF72608.1"/>
    </source>
</evidence>
<protein>
    <submittedName>
        <fullName evidence="1">Uncharacterized protein</fullName>
    </submittedName>
</protein>
<comment type="caution">
    <text evidence="1">The sequence shown here is derived from an EMBL/GenBank/DDBJ whole genome shotgun (WGS) entry which is preliminary data.</text>
</comment>
<organism evidence="1">
    <name type="scientific">marine sediment metagenome</name>
    <dbReference type="NCBI Taxonomy" id="412755"/>
    <lineage>
        <taxon>unclassified sequences</taxon>
        <taxon>metagenomes</taxon>
        <taxon>ecological metagenomes</taxon>
    </lineage>
</organism>
<sequence length="91" mass="10162">MNSSKYKSYKKIILNGSNITAVFSGRGKSKIFKGFTTMVSDIGGTFADVIELVNPKSKRSMEFVRTQIIPGDISTHIYKSKKGYDLTIFND</sequence>